<evidence type="ECO:0000256" key="13">
    <source>
        <dbReference type="ARBA" id="ARBA00034000"/>
    </source>
</evidence>
<feature type="transmembrane region" description="Helical" evidence="14">
    <location>
        <begin position="12"/>
        <end position="36"/>
    </location>
</feature>
<evidence type="ECO:0000313" key="17">
    <source>
        <dbReference type="EMBL" id="GFZ90598.1"/>
    </source>
</evidence>
<dbReference type="AlphaFoldDB" id="A0A8J2TRQ2"/>
<dbReference type="Gene3D" id="1.10.10.1230">
    <property type="entry name" value="Penicillin-binding protein, N-terminal non-catalytic domain, head sub-domain"/>
    <property type="match status" value="1"/>
</dbReference>
<evidence type="ECO:0000256" key="12">
    <source>
        <dbReference type="ARBA" id="ARBA00023316"/>
    </source>
</evidence>
<keyword evidence="11 14" id="KW-0472">Membrane</keyword>
<feature type="domain" description="Penicillin-binding protein dimerisation" evidence="16">
    <location>
        <begin position="58"/>
        <end position="297"/>
    </location>
</feature>
<dbReference type="UniPathway" id="UPA00219"/>
<keyword evidence="8" id="KW-0133">Cell shape</keyword>
<comment type="similarity">
    <text evidence="4">Belongs to the transpeptidase family.</text>
</comment>
<dbReference type="GO" id="GO:0008658">
    <property type="term" value="F:penicillin binding"/>
    <property type="evidence" value="ECO:0007669"/>
    <property type="project" value="InterPro"/>
</dbReference>
<keyword evidence="12" id="KW-0961">Cell wall biogenesis/degradation</keyword>
<dbReference type="InterPro" id="IPR050515">
    <property type="entry name" value="Beta-lactam/transpept"/>
</dbReference>
<keyword evidence="7 14" id="KW-0812">Transmembrane</keyword>
<dbReference type="RefSeq" id="WP_188393386.1">
    <property type="nucleotide sequence ID" value="NZ_BMEV01000102.1"/>
</dbReference>
<keyword evidence="18" id="KW-1185">Reference proteome</keyword>
<gene>
    <name evidence="17" type="primary">pbpA</name>
    <name evidence="17" type="ORF">GCM10010978_31910</name>
</gene>
<comment type="catalytic activity">
    <reaction evidence="13">
        <text>Preferential cleavage: (Ac)2-L-Lys-D-Ala-|-D-Ala. Also transpeptidation of peptidyl-alanyl moieties that are N-acyl substituents of D-alanine.</text>
        <dbReference type="EC" id="3.4.16.4"/>
    </reaction>
</comment>
<dbReference type="Proteomes" id="UP000602050">
    <property type="component" value="Unassembled WGS sequence"/>
</dbReference>
<keyword evidence="6" id="KW-1003">Cell membrane</keyword>
<evidence type="ECO:0000256" key="11">
    <source>
        <dbReference type="ARBA" id="ARBA00023136"/>
    </source>
</evidence>
<evidence type="ECO:0000256" key="5">
    <source>
        <dbReference type="ARBA" id="ARBA00012448"/>
    </source>
</evidence>
<dbReference type="InterPro" id="IPR001460">
    <property type="entry name" value="PCN-bd_Tpept"/>
</dbReference>
<evidence type="ECO:0000256" key="10">
    <source>
        <dbReference type="ARBA" id="ARBA00022989"/>
    </source>
</evidence>
<evidence type="ECO:0000256" key="14">
    <source>
        <dbReference type="SAM" id="Phobius"/>
    </source>
</evidence>
<dbReference type="PANTHER" id="PTHR30627">
    <property type="entry name" value="PEPTIDOGLYCAN D,D-TRANSPEPTIDASE"/>
    <property type="match status" value="1"/>
</dbReference>
<evidence type="ECO:0000256" key="6">
    <source>
        <dbReference type="ARBA" id="ARBA00022475"/>
    </source>
</evidence>
<dbReference type="GO" id="GO:0009252">
    <property type="term" value="P:peptidoglycan biosynthetic process"/>
    <property type="evidence" value="ECO:0007669"/>
    <property type="project" value="UniProtKB-UniPathway"/>
</dbReference>
<keyword evidence="10 14" id="KW-1133">Transmembrane helix</keyword>
<dbReference type="EMBL" id="BMEV01000102">
    <property type="protein sequence ID" value="GFZ90598.1"/>
    <property type="molecule type" value="Genomic_DNA"/>
</dbReference>
<dbReference type="SUPFAM" id="SSF56601">
    <property type="entry name" value="beta-lactamase/transpeptidase-like"/>
    <property type="match status" value="1"/>
</dbReference>
<feature type="domain" description="Penicillin-binding protein transpeptidase" evidence="15">
    <location>
        <begin position="347"/>
        <end position="676"/>
    </location>
</feature>
<organism evidence="17 18">
    <name type="scientific">Compostibacillus humi</name>
    <dbReference type="NCBI Taxonomy" id="1245525"/>
    <lineage>
        <taxon>Bacteria</taxon>
        <taxon>Bacillati</taxon>
        <taxon>Bacillota</taxon>
        <taxon>Bacilli</taxon>
        <taxon>Bacillales</taxon>
        <taxon>Bacillaceae</taxon>
        <taxon>Compostibacillus</taxon>
    </lineage>
</organism>
<dbReference type="Pfam" id="PF03717">
    <property type="entry name" value="PBP_dimer"/>
    <property type="match status" value="1"/>
</dbReference>
<dbReference type="GO" id="GO:0009002">
    <property type="term" value="F:serine-type D-Ala-D-Ala carboxypeptidase activity"/>
    <property type="evidence" value="ECO:0007669"/>
    <property type="project" value="UniProtKB-EC"/>
</dbReference>
<comment type="caution">
    <text evidence="17">The sequence shown here is derived from an EMBL/GenBank/DDBJ whole genome shotgun (WGS) entry which is preliminary data.</text>
</comment>
<reference evidence="17" key="2">
    <citation type="submission" date="2020-09" db="EMBL/GenBank/DDBJ databases">
        <authorList>
            <person name="Sun Q."/>
            <person name="Zhou Y."/>
        </authorList>
    </citation>
    <scope>NUCLEOTIDE SEQUENCE</scope>
    <source>
        <strain evidence="17">CGMCC 1.12360</strain>
    </source>
</reference>
<evidence type="ECO:0000256" key="1">
    <source>
        <dbReference type="ARBA" id="ARBA00004167"/>
    </source>
</evidence>
<evidence type="ECO:0000256" key="9">
    <source>
        <dbReference type="ARBA" id="ARBA00022984"/>
    </source>
</evidence>
<keyword evidence="9" id="KW-0573">Peptidoglycan synthesis</keyword>
<evidence type="ECO:0000313" key="18">
    <source>
        <dbReference type="Proteomes" id="UP000602050"/>
    </source>
</evidence>
<dbReference type="GO" id="GO:0071555">
    <property type="term" value="P:cell wall organization"/>
    <property type="evidence" value="ECO:0007669"/>
    <property type="project" value="UniProtKB-KW"/>
</dbReference>
<evidence type="ECO:0000256" key="2">
    <source>
        <dbReference type="ARBA" id="ARBA00004236"/>
    </source>
</evidence>
<evidence type="ECO:0000256" key="4">
    <source>
        <dbReference type="ARBA" id="ARBA00007171"/>
    </source>
</evidence>
<evidence type="ECO:0000256" key="3">
    <source>
        <dbReference type="ARBA" id="ARBA00004752"/>
    </source>
</evidence>
<dbReference type="GO" id="GO:0005886">
    <property type="term" value="C:plasma membrane"/>
    <property type="evidence" value="ECO:0007669"/>
    <property type="project" value="UniProtKB-SubCell"/>
</dbReference>
<proteinExistence type="inferred from homology"/>
<comment type="pathway">
    <text evidence="3">Cell wall biogenesis; peptidoglycan biosynthesis.</text>
</comment>
<dbReference type="Gene3D" id="3.40.710.10">
    <property type="entry name" value="DD-peptidase/beta-lactamase superfamily"/>
    <property type="match status" value="1"/>
</dbReference>
<dbReference type="GO" id="GO:0008360">
    <property type="term" value="P:regulation of cell shape"/>
    <property type="evidence" value="ECO:0007669"/>
    <property type="project" value="UniProtKB-KW"/>
</dbReference>
<dbReference type="Pfam" id="PF00905">
    <property type="entry name" value="Transpeptidase"/>
    <property type="match status" value="1"/>
</dbReference>
<reference evidence="17" key="1">
    <citation type="journal article" date="2014" name="Int. J. Syst. Evol. Microbiol.">
        <title>Complete genome sequence of Corynebacterium casei LMG S-19264T (=DSM 44701T), isolated from a smear-ripened cheese.</title>
        <authorList>
            <consortium name="US DOE Joint Genome Institute (JGI-PGF)"/>
            <person name="Walter F."/>
            <person name="Albersmeier A."/>
            <person name="Kalinowski J."/>
            <person name="Ruckert C."/>
        </authorList>
    </citation>
    <scope>NUCLEOTIDE SEQUENCE</scope>
    <source>
        <strain evidence="17">CGMCC 1.12360</strain>
    </source>
</reference>
<dbReference type="EC" id="3.4.16.4" evidence="5"/>
<evidence type="ECO:0000259" key="15">
    <source>
        <dbReference type="Pfam" id="PF00905"/>
    </source>
</evidence>
<protein>
    <recommendedName>
        <fullName evidence="5">serine-type D-Ala-D-Ala carboxypeptidase</fullName>
        <ecNumber evidence="5">3.4.16.4</ecNumber>
    </recommendedName>
</protein>
<sequence>MERRKRKKREQLPFRVNILFFIIFLLFSVLILQLGIVQILNGEDFQKEIERTIEDTTKIPVPRGLIYDRNYNVIVDNQPVYSITYTPAKGTQAEERLEVAEKLAKLIDMDEEAIEKLSERNLKEYWYLKNKKKADKRFPPEEHGDLSNAEVYNETLERITEEDLQSITEDELEVIAIKKELDKAYALTPQIVKNENVTPEEFARVAENLDDLPGINATTDWNRTYPHGETIRSLLGSITTQEEGIPAEKEQYYLTRGYSRNDRVGKSGLEEYYEDLLRGRKEQIQYTTTKNGKVIDVETVVKGERGKDLVLTIDLEFQKEVDKIVREELKTAIQKFPYQNRYLTDALAVVLNPNTGEVLAVSGQHFDREDNEYRNEAFRVLYDAHRPGSTIKGATVLSGYESGVISPGQVFQDRTIQIAGTPPKSSWRTLGAVNDYDALRMSSNVYMFYIALRMGGDYRHPYPNGSPVNISRIQLQEGFQKMRNYFHQFGLGTETGIDFPYEELGYVGNDPLAGNLLDLAIGQYDTYTTMQLAQYVSTIANGGYRIEPHFLKEVRTPDPENDGVGPIYKTKDTKVLNRIEMDHIERVQEGFRRAFQSPGGTASSFFSNKDYNPAGKTGTAQNEIWENGVKIDTQNLTLVGYAPFDDPEVAFAIVVPHLGNVTGQHPISNRIGERILDTYFELKEKGSISDSEEEEDTEE</sequence>
<comment type="subcellular location">
    <subcellularLocation>
        <location evidence="2">Cell membrane</location>
    </subcellularLocation>
    <subcellularLocation>
        <location evidence="1">Membrane</location>
        <topology evidence="1">Single-pass membrane protein</topology>
    </subcellularLocation>
</comment>
<name>A0A8J2TRQ2_9BACI</name>
<evidence type="ECO:0000256" key="8">
    <source>
        <dbReference type="ARBA" id="ARBA00022960"/>
    </source>
</evidence>
<dbReference type="SUPFAM" id="SSF56519">
    <property type="entry name" value="Penicillin binding protein dimerisation domain"/>
    <property type="match status" value="1"/>
</dbReference>
<dbReference type="Gene3D" id="3.90.1310.10">
    <property type="entry name" value="Penicillin-binding protein 2a (Domain 2)"/>
    <property type="match status" value="1"/>
</dbReference>
<evidence type="ECO:0000259" key="16">
    <source>
        <dbReference type="Pfam" id="PF03717"/>
    </source>
</evidence>
<accession>A0A8J2TRQ2</accession>
<evidence type="ECO:0000256" key="7">
    <source>
        <dbReference type="ARBA" id="ARBA00022692"/>
    </source>
</evidence>
<dbReference type="PANTHER" id="PTHR30627:SF2">
    <property type="entry name" value="PEPTIDOGLYCAN D,D-TRANSPEPTIDASE MRDA"/>
    <property type="match status" value="1"/>
</dbReference>
<dbReference type="InterPro" id="IPR036138">
    <property type="entry name" value="PBP_dimer_sf"/>
</dbReference>
<dbReference type="GO" id="GO:0071972">
    <property type="term" value="F:peptidoglycan L,D-transpeptidase activity"/>
    <property type="evidence" value="ECO:0007669"/>
    <property type="project" value="TreeGrafter"/>
</dbReference>
<dbReference type="InterPro" id="IPR012338">
    <property type="entry name" value="Beta-lactam/transpept-like"/>
</dbReference>
<dbReference type="InterPro" id="IPR005311">
    <property type="entry name" value="PBP_dimer"/>
</dbReference>